<sequence>MREKEGTCELEDLRSRVEMGDVCSTCLRNSHSFRGSIKHRSNGVVPHQSQASACTPSAHLSTLLHAGITKVLVTGGGGYVGHNLGCALAQSGISVLLFDINQSQWDIPSGAVFIQGDIRNYDCLYAACEGVDCVFHVASYGMSGHQQLEKEKIESINIGGTKLVIDVCVQRSIPRLIYTSTVNVVFGGNPIEDGDEETVTYFPLKEQIDPYSRSKAIADQMILEADRRPLMGGGKLHTCVLRPPGIYGPDEQRHLPRLVSNIEKGLIFFTVGRQKTFLNWIHLYNLVEAHILAAEALTATKRFIASGQSYFIHDGENVNIYEFLHPLFEKLAFSDPWVSLPYSLVYDSAVFFEYLHLALRPFVNLNPVLTRYEVLKISKTHTFRINKARKELGYCPKKFSFADSDIIYRIFMAFVYYNVLMQQGVLALNPWTVSDWPQGYQENSRWAQMSVAPHAAKHLAYFMLIPYFYEKRG</sequence>
<dbReference type="Pfam" id="PF01073">
    <property type="entry name" value="3Beta_HSD"/>
    <property type="match status" value="1"/>
</dbReference>
<evidence type="ECO:0000256" key="3">
    <source>
        <dbReference type="ARBA" id="ARBA00023027"/>
    </source>
</evidence>
<dbReference type="PANTHER" id="PTHR43245:SF51">
    <property type="entry name" value="SHORT CHAIN DEHYDROGENASE_REDUCTASE FAMILY 42E, MEMBER 2"/>
    <property type="match status" value="1"/>
</dbReference>
<keyword evidence="3" id="KW-0520">NAD</keyword>
<dbReference type="Gene3D" id="3.40.50.720">
    <property type="entry name" value="NAD(P)-binding Rossmann-like Domain"/>
    <property type="match status" value="1"/>
</dbReference>
<organism evidence="5 6">
    <name type="scientific">Xenopus laevis</name>
    <name type="common">African clawed frog</name>
    <dbReference type="NCBI Taxonomy" id="8355"/>
    <lineage>
        <taxon>Eukaryota</taxon>
        <taxon>Metazoa</taxon>
        <taxon>Chordata</taxon>
        <taxon>Craniata</taxon>
        <taxon>Vertebrata</taxon>
        <taxon>Euteleostomi</taxon>
        <taxon>Amphibia</taxon>
        <taxon>Batrachia</taxon>
        <taxon>Anura</taxon>
        <taxon>Pipoidea</taxon>
        <taxon>Pipidae</taxon>
        <taxon>Xenopodinae</taxon>
        <taxon>Xenopus</taxon>
        <taxon>Xenopus</taxon>
    </lineage>
</organism>
<proteinExistence type="inferred from homology"/>
<evidence type="ECO:0000256" key="1">
    <source>
        <dbReference type="ARBA" id="ARBA00009219"/>
    </source>
</evidence>
<dbReference type="FunFam" id="3.40.50.720:FF:000138">
    <property type="entry name" value="Short-chain dehydrogenase/reductase family 42E member 1"/>
    <property type="match status" value="1"/>
</dbReference>
<evidence type="ECO:0000313" key="5">
    <source>
        <dbReference type="EMBL" id="OCT61603.1"/>
    </source>
</evidence>
<feature type="domain" description="3-beta hydroxysteroid dehydrogenase/isomerase" evidence="4">
    <location>
        <begin position="72"/>
        <end position="337"/>
    </location>
</feature>
<comment type="similarity">
    <text evidence="1">Belongs to the 3-beta-HSD family.</text>
</comment>
<dbReference type="InterPro" id="IPR002225">
    <property type="entry name" value="3Beta_OHSteriod_DH/Estase"/>
</dbReference>
<protein>
    <recommendedName>
        <fullName evidence="4">3-beta hydroxysteroid dehydrogenase/isomerase domain-containing protein</fullName>
    </recommendedName>
</protein>
<dbReference type="OMA" id="PWLNRSW"/>
<name>A0A974BV80_XENLA</name>
<dbReference type="AlphaFoldDB" id="A0A974BV80"/>
<dbReference type="SUPFAM" id="SSF51735">
    <property type="entry name" value="NAD(P)-binding Rossmann-fold domains"/>
    <property type="match status" value="1"/>
</dbReference>
<accession>A0A974BV80</accession>
<evidence type="ECO:0000313" key="6">
    <source>
        <dbReference type="Proteomes" id="UP000694892"/>
    </source>
</evidence>
<dbReference type="EMBL" id="CM004483">
    <property type="protein sequence ID" value="OCT61603.1"/>
    <property type="molecule type" value="Genomic_DNA"/>
</dbReference>
<dbReference type="GO" id="GO:0016616">
    <property type="term" value="F:oxidoreductase activity, acting on the CH-OH group of donors, NAD or NADP as acceptor"/>
    <property type="evidence" value="ECO:0007669"/>
    <property type="project" value="InterPro"/>
</dbReference>
<dbReference type="GO" id="GO:0006694">
    <property type="term" value="P:steroid biosynthetic process"/>
    <property type="evidence" value="ECO:0007669"/>
    <property type="project" value="InterPro"/>
</dbReference>
<gene>
    <name evidence="5" type="ORF">XELAEV_18047631mg</name>
</gene>
<dbReference type="PANTHER" id="PTHR43245">
    <property type="entry name" value="BIFUNCTIONAL POLYMYXIN RESISTANCE PROTEIN ARNA"/>
    <property type="match status" value="1"/>
</dbReference>
<dbReference type="InterPro" id="IPR050177">
    <property type="entry name" value="Lipid_A_modif_metabolic_enz"/>
</dbReference>
<dbReference type="InterPro" id="IPR036291">
    <property type="entry name" value="NAD(P)-bd_dom_sf"/>
</dbReference>
<evidence type="ECO:0000259" key="4">
    <source>
        <dbReference type="Pfam" id="PF01073"/>
    </source>
</evidence>
<evidence type="ECO:0000256" key="2">
    <source>
        <dbReference type="ARBA" id="ARBA00023002"/>
    </source>
</evidence>
<keyword evidence="2" id="KW-0560">Oxidoreductase</keyword>
<reference evidence="6" key="1">
    <citation type="journal article" date="2016" name="Nature">
        <title>Genome evolution in the allotetraploid frog Xenopus laevis.</title>
        <authorList>
            <person name="Session A.M."/>
            <person name="Uno Y."/>
            <person name="Kwon T."/>
            <person name="Chapman J.A."/>
            <person name="Toyoda A."/>
            <person name="Takahashi S."/>
            <person name="Fukui A."/>
            <person name="Hikosaka A."/>
            <person name="Suzuki A."/>
            <person name="Kondo M."/>
            <person name="van Heeringen S.J."/>
            <person name="Quigley I."/>
            <person name="Heinz S."/>
            <person name="Ogino H."/>
            <person name="Ochi H."/>
            <person name="Hellsten U."/>
            <person name="Lyons J.B."/>
            <person name="Simakov O."/>
            <person name="Putnam N."/>
            <person name="Stites J."/>
            <person name="Kuroki Y."/>
            <person name="Tanaka T."/>
            <person name="Michiue T."/>
            <person name="Watanabe M."/>
            <person name="Bogdanovic O."/>
            <person name="Lister R."/>
            <person name="Georgiou G."/>
            <person name="Paranjpe S.S."/>
            <person name="van Kruijsbergen I."/>
            <person name="Shu S."/>
            <person name="Carlson J."/>
            <person name="Kinoshita T."/>
            <person name="Ohta Y."/>
            <person name="Mawaribuchi S."/>
            <person name="Jenkins J."/>
            <person name="Grimwood J."/>
            <person name="Schmutz J."/>
            <person name="Mitros T."/>
            <person name="Mozaffari S.V."/>
            <person name="Suzuki Y."/>
            <person name="Haramoto Y."/>
            <person name="Yamamoto T.S."/>
            <person name="Takagi C."/>
            <person name="Heald R."/>
            <person name="Miller K."/>
            <person name="Haudenschild C."/>
            <person name="Kitzman J."/>
            <person name="Nakayama T."/>
            <person name="Izutsu Y."/>
            <person name="Robert J."/>
            <person name="Fortriede J."/>
            <person name="Burns K."/>
            <person name="Lotay V."/>
            <person name="Karimi K."/>
            <person name="Yasuoka Y."/>
            <person name="Dichmann D.S."/>
            <person name="Flajnik M.F."/>
            <person name="Houston D.W."/>
            <person name="Shendure J."/>
            <person name="DuPasquier L."/>
            <person name="Vize P.D."/>
            <person name="Zorn A.M."/>
            <person name="Ito M."/>
            <person name="Marcotte E.M."/>
            <person name="Wallingford J.B."/>
            <person name="Ito Y."/>
            <person name="Asashima M."/>
            <person name="Ueno N."/>
            <person name="Matsuda Y."/>
            <person name="Veenstra G.J."/>
            <person name="Fujiyama A."/>
            <person name="Harland R.M."/>
            <person name="Taira M."/>
            <person name="Rokhsar D.S."/>
        </authorList>
    </citation>
    <scope>NUCLEOTIDE SEQUENCE [LARGE SCALE GENOMIC DNA]</scope>
    <source>
        <strain evidence="6">J</strain>
    </source>
</reference>
<dbReference type="Proteomes" id="UP000694892">
    <property type="component" value="Chromosome 9_10S"/>
</dbReference>